<evidence type="ECO:0000256" key="2">
    <source>
        <dbReference type="ARBA" id="ARBA00023125"/>
    </source>
</evidence>
<protein>
    <submittedName>
        <fullName evidence="5">Transcriptional regulator</fullName>
    </submittedName>
</protein>
<name>A0A2M6WHQ8_9BACT</name>
<evidence type="ECO:0000256" key="1">
    <source>
        <dbReference type="ARBA" id="ARBA00023015"/>
    </source>
</evidence>
<evidence type="ECO:0000256" key="3">
    <source>
        <dbReference type="ARBA" id="ARBA00023163"/>
    </source>
</evidence>
<dbReference type="EMBL" id="PFBA01000026">
    <property type="protein sequence ID" value="PIT92338.1"/>
    <property type="molecule type" value="Genomic_DNA"/>
</dbReference>
<comment type="caution">
    <text evidence="5">The sequence shown here is derived from an EMBL/GenBank/DDBJ whole genome shotgun (WGS) entry which is preliminary data.</text>
</comment>
<dbReference type="InterPro" id="IPR036388">
    <property type="entry name" value="WH-like_DNA-bd_sf"/>
</dbReference>
<keyword evidence="2" id="KW-0238">DNA-binding</keyword>
<dbReference type="PANTHER" id="PTHR43132">
    <property type="entry name" value="ARSENICAL RESISTANCE OPERON REPRESSOR ARSR-RELATED"/>
    <property type="match status" value="1"/>
</dbReference>
<dbReference type="Proteomes" id="UP000228635">
    <property type="component" value="Unassembled WGS sequence"/>
</dbReference>
<dbReference type="Pfam" id="PF01022">
    <property type="entry name" value="HTH_5"/>
    <property type="match status" value="1"/>
</dbReference>
<dbReference type="AlphaFoldDB" id="A0A2M6WHQ8"/>
<reference evidence="6" key="1">
    <citation type="submission" date="2017-09" db="EMBL/GenBank/DDBJ databases">
        <title>Depth-based differentiation of microbial function through sediment-hosted aquifers and enrichment of novel symbionts in the deep terrestrial subsurface.</title>
        <authorList>
            <person name="Probst A.J."/>
            <person name="Ladd B."/>
            <person name="Jarett J.K."/>
            <person name="Geller-Mcgrath D.E."/>
            <person name="Sieber C.M.K."/>
            <person name="Emerson J.B."/>
            <person name="Anantharaman K."/>
            <person name="Thomas B.C."/>
            <person name="Malmstrom R."/>
            <person name="Stieglmeier M."/>
            <person name="Klingl A."/>
            <person name="Woyke T."/>
            <person name="Ryan C.M."/>
            <person name="Banfield J.F."/>
        </authorList>
    </citation>
    <scope>NUCLEOTIDE SEQUENCE [LARGE SCALE GENOMIC DNA]</scope>
</reference>
<gene>
    <name evidence="5" type="ORF">COU08_02920</name>
</gene>
<evidence type="ECO:0000259" key="4">
    <source>
        <dbReference type="PROSITE" id="PS50987"/>
    </source>
</evidence>
<dbReference type="PRINTS" id="PR00778">
    <property type="entry name" value="HTHARSR"/>
</dbReference>
<dbReference type="GO" id="GO:0003677">
    <property type="term" value="F:DNA binding"/>
    <property type="evidence" value="ECO:0007669"/>
    <property type="project" value="UniProtKB-KW"/>
</dbReference>
<dbReference type="InterPro" id="IPR036390">
    <property type="entry name" value="WH_DNA-bd_sf"/>
</dbReference>
<dbReference type="CDD" id="cd00090">
    <property type="entry name" value="HTH_ARSR"/>
    <property type="match status" value="1"/>
</dbReference>
<keyword evidence="3" id="KW-0804">Transcription</keyword>
<evidence type="ECO:0000313" key="5">
    <source>
        <dbReference type="EMBL" id="PIT92338.1"/>
    </source>
</evidence>
<feature type="domain" description="HTH arsR-type" evidence="4">
    <location>
        <begin position="6"/>
        <end position="100"/>
    </location>
</feature>
<dbReference type="PROSITE" id="PS50987">
    <property type="entry name" value="HTH_ARSR_2"/>
    <property type="match status" value="1"/>
</dbReference>
<dbReference type="GO" id="GO:0003700">
    <property type="term" value="F:DNA-binding transcription factor activity"/>
    <property type="evidence" value="ECO:0007669"/>
    <property type="project" value="InterPro"/>
</dbReference>
<evidence type="ECO:0000313" key="6">
    <source>
        <dbReference type="Proteomes" id="UP000228635"/>
    </source>
</evidence>
<accession>A0A2M6WHQ8</accession>
<dbReference type="NCBIfam" id="NF033788">
    <property type="entry name" value="HTH_metalloreg"/>
    <property type="match status" value="1"/>
</dbReference>
<dbReference type="InterPro" id="IPR051011">
    <property type="entry name" value="Metal_resp_trans_reg"/>
</dbReference>
<dbReference type="Gene3D" id="1.10.10.10">
    <property type="entry name" value="Winged helix-like DNA-binding domain superfamily/Winged helix DNA-binding domain"/>
    <property type="match status" value="1"/>
</dbReference>
<dbReference type="InterPro" id="IPR001845">
    <property type="entry name" value="HTH_ArsR_DNA-bd_dom"/>
</dbReference>
<organism evidence="5 6">
    <name type="scientific">Candidatus Harrisonbacteria bacterium CG10_big_fil_rev_8_21_14_0_10_42_17</name>
    <dbReference type="NCBI Taxonomy" id="1974584"/>
    <lineage>
        <taxon>Bacteria</taxon>
        <taxon>Candidatus Harrisoniibacteriota</taxon>
    </lineage>
</organism>
<proteinExistence type="predicted"/>
<keyword evidence="1" id="KW-0805">Transcription regulation</keyword>
<dbReference type="SUPFAM" id="SSF46785">
    <property type="entry name" value="Winged helix' DNA-binding domain"/>
    <property type="match status" value="1"/>
</dbReference>
<dbReference type="InterPro" id="IPR011991">
    <property type="entry name" value="ArsR-like_HTH"/>
</dbReference>
<dbReference type="PANTHER" id="PTHR43132:SF2">
    <property type="entry name" value="ARSENICAL RESISTANCE OPERON REPRESSOR ARSR-RELATED"/>
    <property type="match status" value="1"/>
</dbReference>
<dbReference type="SMART" id="SM00418">
    <property type="entry name" value="HTH_ARSR"/>
    <property type="match status" value="1"/>
</dbReference>
<sequence>MKLTSLPKRAFKKNAEIYRLLANPFRLEIFNNIRNAELTVSELVSITGLRKANVSQHLALLRSSSLVRSRSVGVNVFYHITDPRIVEPCHILHTLRSSRKFLAGII</sequence>